<reference evidence="2 3" key="1">
    <citation type="submission" date="2021-03" db="EMBL/GenBank/DDBJ databases">
        <title>Genomic Encyclopedia of Type Strains, Phase IV (KMG-IV): sequencing the most valuable type-strain genomes for metagenomic binning, comparative biology and taxonomic classification.</title>
        <authorList>
            <person name="Goeker M."/>
        </authorList>
    </citation>
    <scope>NUCLEOTIDE SEQUENCE [LARGE SCALE GENOMIC DNA]</scope>
    <source>
        <strain evidence="2 3">DSM 24738</strain>
    </source>
</reference>
<protein>
    <submittedName>
        <fullName evidence="2">Uncharacterized protein</fullName>
    </submittedName>
</protein>
<gene>
    <name evidence="2" type="ORF">J2Z37_001255</name>
</gene>
<dbReference type="RefSeq" id="WP_209809330.1">
    <property type="nucleotide sequence ID" value="NZ_JAGGKT010000002.1"/>
</dbReference>
<keyword evidence="3" id="KW-1185">Reference proteome</keyword>
<evidence type="ECO:0000313" key="3">
    <source>
        <dbReference type="Proteomes" id="UP001519343"/>
    </source>
</evidence>
<accession>A0ABS4GLW4</accession>
<keyword evidence="1" id="KW-0812">Transmembrane</keyword>
<proteinExistence type="predicted"/>
<name>A0ABS4GLW4_9BACL</name>
<evidence type="ECO:0000256" key="1">
    <source>
        <dbReference type="SAM" id="Phobius"/>
    </source>
</evidence>
<organism evidence="2 3">
    <name type="scientific">Ammoniphilus resinae</name>
    <dbReference type="NCBI Taxonomy" id="861532"/>
    <lineage>
        <taxon>Bacteria</taxon>
        <taxon>Bacillati</taxon>
        <taxon>Bacillota</taxon>
        <taxon>Bacilli</taxon>
        <taxon>Bacillales</taxon>
        <taxon>Paenibacillaceae</taxon>
        <taxon>Aneurinibacillus group</taxon>
        <taxon>Ammoniphilus</taxon>
    </lineage>
</organism>
<evidence type="ECO:0000313" key="2">
    <source>
        <dbReference type="EMBL" id="MBP1931258.1"/>
    </source>
</evidence>
<comment type="caution">
    <text evidence="2">The sequence shown here is derived from an EMBL/GenBank/DDBJ whole genome shotgun (WGS) entry which is preliminary data.</text>
</comment>
<keyword evidence="1" id="KW-0472">Membrane</keyword>
<dbReference type="Proteomes" id="UP001519343">
    <property type="component" value="Unassembled WGS sequence"/>
</dbReference>
<keyword evidence="1" id="KW-1133">Transmembrane helix</keyword>
<sequence>MNTVDLSQLSGGLFILSSLFFLEIGGLVSYAVLQFVKHRKHKAIISLVLAIISMIAFIYILNTWYL</sequence>
<feature type="transmembrane region" description="Helical" evidence="1">
    <location>
        <begin position="12"/>
        <end position="33"/>
    </location>
</feature>
<feature type="transmembrane region" description="Helical" evidence="1">
    <location>
        <begin position="45"/>
        <end position="65"/>
    </location>
</feature>
<dbReference type="EMBL" id="JAGGKT010000002">
    <property type="protein sequence ID" value="MBP1931258.1"/>
    <property type="molecule type" value="Genomic_DNA"/>
</dbReference>